<dbReference type="Gene3D" id="1.20.5.170">
    <property type="match status" value="1"/>
</dbReference>
<sequence length="137" mass="15569">MEVILSFVGAVTGAVLTFLGVRFTARQNARAAKDAAVVSNRQVDVEEWKAIVAALREEIDRLAGRVENLEKKRDTDRDYIETLEAENRAHEGRYRTVLRYLREVLAWAHKVAPAHEPPPPPDLLREELTAERNRINA</sequence>
<keyword evidence="1" id="KW-0175">Coiled coil</keyword>
<gene>
    <name evidence="2" type="primary">22</name>
    <name evidence="2" type="ORF">SEA_REEDO_22</name>
</gene>
<organism evidence="2 3">
    <name type="scientific">Arthrobacter phage Reedo</name>
    <dbReference type="NCBI Taxonomy" id="2910755"/>
    <lineage>
        <taxon>Viruses</taxon>
        <taxon>Duplodnaviria</taxon>
        <taxon>Heunggongvirae</taxon>
        <taxon>Uroviricota</taxon>
        <taxon>Caudoviricetes</taxon>
        <taxon>Casidaviridae</taxon>
        <taxon>Manhattanvirus</taxon>
        <taxon>Manhattanvirus reedo</taxon>
    </lineage>
</organism>
<dbReference type="Proteomes" id="UP001200740">
    <property type="component" value="Segment"/>
</dbReference>
<dbReference type="RefSeq" id="YP_010678205.1">
    <property type="nucleotide sequence ID" value="NC_071032.1"/>
</dbReference>
<dbReference type="GeneID" id="77954598"/>
<dbReference type="KEGG" id="vg:77954598"/>
<evidence type="ECO:0000313" key="3">
    <source>
        <dbReference type="Proteomes" id="UP001200740"/>
    </source>
</evidence>
<keyword evidence="3" id="KW-1185">Reference proteome</keyword>
<evidence type="ECO:0000313" key="2">
    <source>
        <dbReference type="EMBL" id="UJQ86812.1"/>
    </source>
</evidence>
<reference evidence="2" key="1">
    <citation type="submission" date="2021-11" db="EMBL/GenBank/DDBJ databases">
        <authorList>
            <person name="Furlong K.P."/>
            <person name="Elkbouli M."/>
            <person name="Barwitzki K."/>
            <person name="Hastings E.M."/>
            <person name="Saal A.P."/>
            <person name="Sandouka T."/>
            <person name="Tran A."/>
            <person name="Tremblay V."/>
            <person name="Williams E.C."/>
            <person name="Giles L.L."/>
            <person name="McCarthy L."/>
            <person name="Wheaton K.A."/>
            <person name="Chan K."/>
            <person name="Rudner A.D."/>
            <person name="Beyer A.R."/>
            <person name="Chong R.A."/>
            <person name="Edgington N.P."/>
            <person name="Freise A.C."/>
            <person name="Garcia Costas A.M."/>
            <person name="Gibb B.P."/>
            <person name="Klyczek K.K."/>
            <person name="Swerdlow S.J."/>
            <person name="Garlena R.A."/>
            <person name="Russell D.A."/>
            <person name="Jacobs-Sera D."/>
            <person name="Hatfull G.F."/>
        </authorList>
    </citation>
    <scope>NUCLEOTIDE SEQUENCE</scope>
</reference>
<proteinExistence type="predicted"/>
<evidence type="ECO:0000256" key="1">
    <source>
        <dbReference type="SAM" id="Coils"/>
    </source>
</evidence>
<name>A0AA49BNW7_9CAUD</name>
<dbReference type="EMBL" id="OL455896">
    <property type="protein sequence ID" value="UJQ86812.1"/>
    <property type="molecule type" value="Genomic_DNA"/>
</dbReference>
<protein>
    <submittedName>
        <fullName evidence="2">Membrane protein</fullName>
    </submittedName>
</protein>
<feature type="coiled-coil region" evidence="1">
    <location>
        <begin position="45"/>
        <end position="86"/>
    </location>
</feature>
<accession>A0AA49BNW7</accession>